<protein>
    <submittedName>
        <fullName evidence="3">Metal dependent hydrolase</fullName>
    </submittedName>
</protein>
<reference evidence="3" key="2">
    <citation type="journal article" date="2012" name="PLoS ONE">
        <title>A Deeply Branching Thermophilic Bacterium with an Ancient Acetyl-CoA Pathway Dominates a Subsurface Ecosystem.</title>
        <authorList>
            <person name="Takami H."/>
            <person name="Noguchi H."/>
            <person name="Takaki Y."/>
            <person name="Uchiyama I."/>
            <person name="Toyoda A."/>
            <person name="Nishi S."/>
            <person name="Chee G.-J."/>
            <person name="Arai W."/>
            <person name="Nunoura T."/>
            <person name="Itoh T."/>
            <person name="Hattori M."/>
            <person name="Takai K."/>
        </authorList>
    </citation>
    <scope>NUCLEOTIDE SEQUENCE</scope>
</reference>
<dbReference type="PANTHER" id="PTHR46018">
    <property type="entry name" value="ZINC PHOSPHODIESTERASE ELAC PROTEIN 1"/>
    <property type="match status" value="1"/>
</dbReference>
<dbReference type="CDD" id="cd07719">
    <property type="entry name" value="arylsulfatase_AtsA-like_MBL-fold"/>
    <property type="match status" value="1"/>
</dbReference>
<dbReference type="PANTHER" id="PTHR46018:SF3">
    <property type="entry name" value="ARYLSULFATASE"/>
    <property type="match status" value="1"/>
</dbReference>
<dbReference type="Pfam" id="PF23023">
    <property type="entry name" value="Anti-Pycsar_Apyc1"/>
    <property type="match status" value="1"/>
</dbReference>
<dbReference type="SUPFAM" id="SSF56281">
    <property type="entry name" value="Metallo-hydrolase/oxidoreductase"/>
    <property type="match status" value="1"/>
</dbReference>
<proteinExistence type="predicted"/>
<evidence type="ECO:0000259" key="2">
    <source>
        <dbReference type="SMART" id="SM00849"/>
    </source>
</evidence>
<dbReference type="GO" id="GO:0042781">
    <property type="term" value="F:3'-tRNA processing endoribonuclease activity"/>
    <property type="evidence" value="ECO:0007669"/>
    <property type="project" value="TreeGrafter"/>
</dbReference>
<dbReference type="Gene3D" id="3.60.15.10">
    <property type="entry name" value="Ribonuclease Z/Hydroxyacylglutathione hydrolase-like"/>
    <property type="match status" value="1"/>
</dbReference>
<reference evidence="3" key="1">
    <citation type="journal article" date="2005" name="Environ. Microbiol.">
        <title>Genetic and functional properties of uncultivated thermophilic crenarchaeotes from a subsurface gold mine as revealed by analysis of genome fragments.</title>
        <authorList>
            <person name="Nunoura T."/>
            <person name="Hirayama H."/>
            <person name="Takami H."/>
            <person name="Oida H."/>
            <person name="Nishi S."/>
            <person name="Shimamura S."/>
            <person name="Suzuki Y."/>
            <person name="Inagaki F."/>
            <person name="Takai K."/>
            <person name="Nealson K.H."/>
            <person name="Horikoshi K."/>
        </authorList>
    </citation>
    <scope>NUCLEOTIDE SEQUENCE</scope>
</reference>
<dbReference type="InterPro" id="IPR044094">
    <property type="entry name" value="AtsA-like_MBL-fold"/>
</dbReference>
<dbReference type="InterPro" id="IPR036866">
    <property type="entry name" value="RibonucZ/Hydroxyglut_hydro"/>
</dbReference>
<evidence type="ECO:0000256" key="1">
    <source>
        <dbReference type="ARBA" id="ARBA00022801"/>
    </source>
</evidence>
<dbReference type="SMART" id="SM00849">
    <property type="entry name" value="Lactamase_B"/>
    <property type="match status" value="1"/>
</dbReference>
<sequence>MRLTILGTAGVVPDAQRVQSGYLLEKAGRLVLIDCGSGVFSRLAHLAIDWARLDTFVLTHLHLDHMSDLLSIWTARWLMGAPEVTLYGPQGTREFITKLLDLFPYIRDHIRVTVHELKAGETLWVAGCEVATLAMNHYVPTLAYKFDNTVVICGDSEPQEELVDFARGCKVLIHECSFPDGTLAPLHATPTALGEILAYADVEWLVLTHLYPQAAAQPEELIRAVQKNFPKKVTVATDLEVIDL</sequence>
<gene>
    <name evidence="3" type="ORF">HGMM_OP2C175</name>
</gene>
<feature type="domain" description="Metallo-beta-lactamase" evidence="2">
    <location>
        <begin position="18"/>
        <end position="209"/>
    </location>
</feature>
<name>H5SRA8_ACEAU</name>
<evidence type="ECO:0000313" key="3">
    <source>
        <dbReference type="EMBL" id="BAL58625.1"/>
    </source>
</evidence>
<organism evidence="3">
    <name type="scientific">Acetithermum autotrophicum</name>
    <dbReference type="NCBI Taxonomy" id="1446466"/>
    <lineage>
        <taxon>Bacteria</taxon>
        <taxon>Candidatus Bipolaricaulota</taxon>
        <taxon>Candidatus Acetithermum</taxon>
    </lineage>
</organism>
<dbReference type="EMBL" id="AP011801">
    <property type="protein sequence ID" value="BAL58625.1"/>
    <property type="molecule type" value="Genomic_DNA"/>
</dbReference>
<keyword evidence="1 3" id="KW-0378">Hydrolase</keyword>
<accession>H5SRA8</accession>
<dbReference type="InterPro" id="IPR001279">
    <property type="entry name" value="Metallo-B-lactamas"/>
</dbReference>
<dbReference type="AlphaFoldDB" id="H5SRA8"/>